<feature type="domain" description="Zinc knuckle CX2CX4HX4C" evidence="1">
    <location>
        <begin position="42"/>
        <end position="81"/>
    </location>
</feature>
<evidence type="ECO:0000259" key="1">
    <source>
        <dbReference type="Pfam" id="PF14392"/>
    </source>
</evidence>
<comment type="caution">
    <text evidence="2">The sequence shown here is derived from an EMBL/GenBank/DDBJ whole genome shotgun (WGS) entry which is preliminary data.</text>
</comment>
<dbReference type="PANTHER" id="PTHR31286">
    <property type="entry name" value="GLYCINE-RICH CELL WALL STRUCTURAL PROTEIN 1.8-LIKE"/>
    <property type="match status" value="1"/>
</dbReference>
<proteinExistence type="predicted"/>
<accession>A0AAW2TH89</accession>
<name>A0AAW2TH89_SESRA</name>
<dbReference type="Pfam" id="PF14392">
    <property type="entry name" value="zf-CCHC_4"/>
    <property type="match status" value="1"/>
</dbReference>
<dbReference type="EMBL" id="JACGWJ010000008">
    <property type="protein sequence ID" value="KAL0404009.1"/>
    <property type="molecule type" value="Genomic_DNA"/>
</dbReference>
<dbReference type="PANTHER" id="PTHR31286:SF167">
    <property type="entry name" value="OS09G0268800 PROTEIN"/>
    <property type="match status" value="1"/>
</dbReference>
<protein>
    <recommendedName>
        <fullName evidence="1">Zinc knuckle CX2CX4HX4C domain-containing protein</fullName>
    </recommendedName>
</protein>
<evidence type="ECO:0000313" key="2">
    <source>
        <dbReference type="EMBL" id="KAL0404009.1"/>
    </source>
</evidence>
<dbReference type="AlphaFoldDB" id="A0AAW2TH89"/>
<organism evidence="2">
    <name type="scientific">Sesamum radiatum</name>
    <name type="common">Black benniseed</name>
    <dbReference type="NCBI Taxonomy" id="300843"/>
    <lineage>
        <taxon>Eukaryota</taxon>
        <taxon>Viridiplantae</taxon>
        <taxon>Streptophyta</taxon>
        <taxon>Embryophyta</taxon>
        <taxon>Tracheophyta</taxon>
        <taxon>Spermatophyta</taxon>
        <taxon>Magnoliopsida</taxon>
        <taxon>eudicotyledons</taxon>
        <taxon>Gunneridae</taxon>
        <taxon>Pentapetalae</taxon>
        <taxon>asterids</taxon>
        <taxon>lamiids</taxon>
        <taxon>Lamiales</taxon>
        <taxon>Pedaliaceae</taxon>
        <taxon>Sesamum</taxon>
    </lineage>
</organism>
<reference evidence="2" key="2">
    <citation type="journal article" date="2024" name="Plant">
        <title>Genomic evolution and insights into agronomic trait innovations of Sesamum species.</title>
        <authorList>
            <person name="Miao H."/>
            <person name="Wang L."/>
            <person name="Qu L."/>
            <person name="Liu H."/>
            <person name="Sun Y."/>
            <person name="Le M."/>
            <person name="Wang Q."/>
            <person name="Wei S."/>
            <person name="Zheng Y."/>
            <person name="Lin W."/>
            <person name="Duan Y."/>
            <person name="Cao H."/>
            <person name="Xiong S."/>
            <person name="Wang X."/>
            <person name="Wei L."/>
            <person name="Li C."/>
            <person name="Ma Q."/>
            <person name="Ju M."/>
            <person name="Zhao R."/>
            <person name="Li G."/>
            <person name="Mu C."/>
            <person name="Tian Q."/>
            <person name="Mei H."/>
            <person name="Zhang T."/>
            <person name="Gao T."/>
            <person name="Zhang H."/>
        </authorList>
    </citation>
    <scope>NUCLEOTIDE SEQUENCE</scope>
    <source>
        <strain evidence="2">G02</strain>
    </source>
</reference>
<reference evidence="2" key="1">
    <citation type="submission" date="2020-06" db="EMBL/GenBank/DDBJ databases">
        <authorList>
            <person name="Li T."/>
            <person name="Hu X."/>
            <person name="Zhang T."/>
            <person name="Song X."/>
            <person name="Zhang H."/>
            <person name="Dai N."/>
            <person name="Sheng W."/>
            <person name="Hou X."/>
            <person name="Wei L."/>
        </authorList>
    </citation>
    <scope>NUCLEOTIDE SEQUENCE</scope>
    <source>
        <strain evidence="2">G02</strain>
        <tissue evidence="2">Leaf</tissue>
    </source>
</reference>
<gene>
    <name evidence="2" type="ORF">Sradi_2041700</name>
</gene>
<sequence length="260" mass="29726">MFVNKKTTEKIGNVIRKFVDVDLATEGHKWRKALRVRVEIAVSEPLKDHVSIIYQGNKTFVLEIRYERLGDFCHVCGILGYKISSRRENLNQNEHKSSPFKFGPWLKTENRAILNPFLPQYKANTLSLPTNWQHPVPSNPEHNLIGNPFVGIAQPAFMAKDPTFSQDEHNLGLSKKLELVCTNMEKPRVNSSDKAHLPNPQMDVEQTKISITSHQTLPRQIVCFSKPLKKRLNPKKLTLQEPKTLTQAHGIIQLARDLLI</sequence>
<dbReference type="InterPro" id="IPR040256">
    <property type="entry name" value="At4g02000-like"/>
</dbReference>
<dbReference type="InterPro" id="IPR025836">
    <property type="entry name" value="Zn_knuckle_CX2CX4HX4C"/>
</dbReference>